<feature type="compositionally biased region" description="Basic and acidic residues" evidence="1">
    <location>
        <begin position="136"/>
        <end position="170"/>
    </location>
</feature>
<organism evidence="2 3">
    <name type="scientific">Podila minutissima</name>
    <dbReference type="NCBI Taxonomy" id="64525"/>
    <lineage>
        <taxon>Eukaryota</taxon>
        <taxon>Fungi</taxon>
        <taxon>Fungi incertae sedis</taxon>
        <taxon>Mucoromycota</taxon>
        <taxon>Mortierellomycotina</taxon>
        <taxon>Mortierellomycetes</taxon>
        <taxon>Mortierellales</taxon>
        <taxon>Mortierellaceae</taxon>
        <taxon>Podila</taxon>
    </lineage>
</organism>
<gene>
    <name evidence="2" type="ORF">BG006_003011</name>
</gene>
<reference evidence="2" key="1">
    <citation type="journal article" date="2020" name="Fungal Divers.">
        <title>Resolving the Mortierellaceae phylogeny through synthesis of multi-gene phylogenetics and phylogenomics.</title>
        <authorList>
            <person name="Vandepol N."/>
            <person name="Liber J."/>
            <person name="Desiro A."/>
            <person name="Na H."/>
            <person name="Kennedy M."/>
            <person name="Barry K."/>
            <person name="Grigoriev I.V."/>
            <person name="Miller A.N."/>
            <person name="O'Donnell K."/>
            <person name="Stajich J.E."/>
            <person name="Bonito G."/>
        </authorList>
    </citation>
    <scope>NUCLEOTIDE SEQUENCE</scope>
    <source>
        <strain evidence="2">NVP1</strain>
    </source>
</reference>
<accession>A0A9P5S8U6</accession>
<protein>
    <submittedName>
        <fullName evidence="2">Uncharacterized protein</fullName>
    </submittedName>
</protein>
<dbReference type="Proteomes" id="UP000696485">
    <property type="component" value="Unassembled WGS sequence"/>
</dbReference>
<evidence type="ECO:0000313" key="3">
    <source>
        <dbReference type="Proteomes" id="UP000696485"/>
    </source>
</evidence>
<feature type="non-terminal residue" evidence="2">
    <location>
        <position position="1"/>
    </location>
</feature>
<dbReference type="AlphaFoldDB" id="A0A9P5S8U6"/>
<feature type="region of interest" description="Disordered" evidence="1">
    <location>
        <begin position="28"/>
        <end position="111"/>
    </location>
</feature>
<sequence length="195" mass="21565">MAKNMVKFASRAKDYTVTAFNEPAFDLDEELVTDHSESDTDNGGQEAVGEYSGKAFQEYRSRPPALSTSSKSVPKRGRSCEEQGMSKKDSGSLKGTNPMKAAPVGLHNSWPPLKTAGAIDFSLMFDEKYKMAKKLQAEKDECKEKKQHEQDKKTKEAQERADRLTKEAQDHAAQLAESDRLLKLAALHSQIVVAG</sequence>
<evidence type="ECO:0000256" key="1">
    <source>
        <dbReference type="SAM" id="MobiDB-lite"/>
    </source>
</evidence>
<name>A0A9P5S8U6_9FUNG</name>
<evidence type="ECO:0000313" key="2">
    <source>
        <dbReference type="EMBL" id="KAF9319342.1"/>
    </source>
</evidence>
<feature type="region of interest" description="Disordered" evidence="1">
    <location>
        <begin position="136"/>
        <end position="172"/>
    </location>
</feature>
<keyword evidence="3" id="KW-1185">Reference proteome</keyword>
<dbReference type="EMBL" id="JAAAUY010001770">
    <property type="protein sequence ID" value="KAF9319342.1"/>
    <property type="molecule type" value="Genomic_DNA"/>
</dbReference>
<proteinExistence type="predicted"/>
<feature type="compositionally biased region" description="Basic and acidic residues" evidence="1">
    <location>
        <begin position="78"/>
        <end position="91"/>
    </location>
</feature>
<comment type="caution">
    <text evidence="2">The sequence shown here is derived from an EMBL/GenBank/DDBJ whole genome shotgun (WGS) entry which is preliminary data.</text>
</comment>